<dbReference type="SMART" id="SM00471">
    <property type="entry name" value="HDc"/>
    <property type="match status" value="1"/>
</dbReference>
<dbReference type="HOGENOM" id="CLU_048246_1_1_4"/>
<dbReference type="InterPro" id="IPR013976">
    <property type="entry name" value="HDOD"/>
</dbReference>
<sequence length="282" mass="31110">MATGIPKGFEFIESLAKELSSKNLVFPTSLNITMRIRSALNDPNSSTDKVAHIVGTEPVLSAHLLQLANSVAMKAGGKPIVDLRTAITRIGYAMVRNVAISVGMRQLSQASPQGVMQSWVEKLWKHSILVASISYILAKKRARINPDEAMLAGLLHDIGEFYILTRVKDFPDLFADEAAIKEIIRLWHSEVGRAILESWEIPEEIATAVQDHETFDRIHATPADLTDVIMVANILSGEGMPENIDWEKAPQAFGHLRLDSETCNTVLMESEDEMKQIALALG</sequence>
<evidence type="ECO:0000313" key="3">
    <source>
        <dbReference type="Proteomes" id="UP000015559"/>
    </source>
</evidence>
<feature type="domain" description="HDOD" evidence="1">
    <location>
        <begin position="26"/>
        <end position="215"/>
    </location>
</feature>
<dbReference type="Gene3D" id="1.10.3210.10">
    <property type="entry name" value="Hypothetical protein af1432"/>
    <property type="match status" value="1"/>
</dbReference>
<dbReference type="PANTHER" id="PTHR33525">
    <property type="match status" value="1"/>
</dbReference>
<dbReference type="InterPro" id="IPR052340">
    <property type="entry name" value="RNase_Y/CdgJ"/>
</dbReference>
<keyword evidence="2" id="KW-0378">Hydrolase</keyword>
<dbReference type="InterPro" id="IPR006675">
    <property type="entry name" value="HDIG_dom"/>
</dbReference>
<dbReference type="CDD" id="cd00077">
    <property type="entry name" value="HDc"/>
    <property type="match status" value="1"/>
</dbReference>
<dbReference type="eggNOG" id="COG1639">
    <property type="taxonomic scope" value="Bacteria"/>
</dbReference>
<dbReference type="OrthoDB" id="9797768at2"/>
<accession>S6ACR0</accession>
<evidence type="ECO:0000259" key="1">
    <source>
        <dbReference type="PROSITE" id="PS51833"/>
    </source>
</evidence>
<dbReference type="SUPFAM" id="SSF109604">
    <property type="entry name" value="HD-domain/PDEase-like"/>
    <property type="match status" value="1"/>
</dbReference>
<dbReference type="Proteomes" id="UP000015559">
    <property type="component" value="Chromosome"/>
</dbReference>
<keyword evidence="3" id="KW-1185">Reference proteome</keyword>
<dbReference type="RefSeq" id="WP_009204968.1">
    <property type="nucleotide sequence ID" value="NC_022357.1"/>
</dbReference>
<reference evidence="2 3" key="1">
    <citation type="journal article" date="2012" name="Appl. Environ. Microbiol.">
        <title>Draft genome sequence of a psychrotolerant sulfur-oxidizing bacterium, Sulfuricella denitrificans skB26, and proteomic insights into cold adaptation.</title>
        <authorList>
            <person name="Watanabe T."/>
            <person name="Kojima H."/>
            <person name="Fukui M."/>
        </authorList>
    </citation>
    <scope>NUCLEOTIDE SEQUENCE [LARGE SCALE GENOMIC DNA]</scope>
    <source>
        <strain evidence="3">skB26</strain>
    </source>
</reference>
<dbReference type="PANTHER" id="PTHR33525:SF3">
    <property type="entry name" value="RIBONUCLEASE Y"/>
    <property type="match status" value="1"/>
</dbReference>
<dbReference type="STRING" id="1163617.SCD_n01962"/>
<organism evidence="2 3">
    <name type="scientific">Sulfuricella denitrificans (strain DSM 22764 / NBRC 105220 / skB26)</name>
    <dbReference type="NCBI Taxonomy" id="1163617"/>
    <lineage>
        <taxon>Bacteria</taxon>
        <taxon>Pseudomonadati</taxon>
        <taxon>Pseudomonadota</taxon>
        <taxon>Betaproteobacteria</taxon>
        <taxon>Nitrosomonadales</taxon>
        <taxon>Sulfuricellaceae</taxon>
        <taxon>Sulfuricella</taxon>
    </lineage>
</organism>
<dbReference type="NCBIfam" id="TIGR00277">
    <property type="entry name" value="HDIG"/>
    <property type="match status" value="1"/>
</dbReference>
<dbReference type="GO" id="GO:0016787">
    <property type="term" value="F:hydrolase activity"/>
    <property type="evidence" value="ECO:0007669"/>
    <property type="project" value="UniProtKB-KW"/>
</dbReference>
<dbReference type="EMBL" id="AP013066">
    <property type="protein sequence ID" value="BAN35773.1"/>
    <property type="molecule type" value="Genomic_DNA"/>
</dbReference>
<proteinExistence type="predicted"/>
<dbReference type="InterPro" id="IPR003607">
    <property type="entry name" value="HD/PDEase_dom"/>
</dbReference>
<dbReference type="Pfam" id="PF08668">
    <property type="entry name" value="HDOD"/>
    <property type="match status" value="1"/>
</dbReference>
<protein>
    <submittedName>
        <fullName evidence="2">Metal dependent phosphohydrolase</fullName>
    </submittedName>
</protein>
<evidence type="ECO:0000313" key="2">
    <source>
        <dbReference type="EMBL" id="BAN35773.1"/>
    </source>
</evidence>
<dbReference type="KEGG" id="sdr:SCD_n01962"/>
<dbReference type="PROSITE" id="PS51833">
    <property type="entry name" value="HDOD"/>
    <property type="match status" value="1"/>
</dbReference>
<gene>
    <name evidence="2" type="ORF">SCD_n01962</name>
</gene>
<name>S6ACR0_SULDS</name>
<dbReference type="AlphaFoldDB" id="S6ACR0"/>